<feature type="compositionally biased region" description="Basic and acidic residues" evidence="1">
    <location>
        <begin position="36"/>
        <end position="65"/>
    </location>
</feature>
<organism evidence="2 3">
    <name type="scientific">Thalassospira mesophila</name>
    <dbReference type="NCBI Taxonomy" id="1293891"/>
    <lineage>
        <taxon>Bacteria</taxon>
        <taxon>Pseudomonadati</taxon>
        <taxon>Pseudomonadota</taxon>
        <taxon>Alphaproteobacteria</taxon>
        <taxon>Rhodospirillales</taxon>
        <taxon>Thalassospiraceae</taxon>
        <taxon>Thalassospira</taxon>
    </lineage>
</organism>
<evidence type="ECO:0000313" key="2">
    <source>
        <dbReference type="EMBL" id="OSQ35730.1"/>
    </source>
</evidence>
<feature type="compositionally biased region" description="Basic residues" evidence="1">
    <location>
        <begin position="66"/>
        <end position="80"/>
    </location>
</feature>
<evidence type="ECO:0000256" key="1">
    <source>
        <dbReference type="SAM" id="MobiDB-lite"/>
    </source>
</evidence>
<dbReference type="EMBL" id="JFKA01000015">
    <property type="protein sequence ID" value="OSQ35730.1"/>
    <property type="molecule type" value="Genomic_DNA"/>
</dbReference>
<feature type="region of interest" description="Disordered" evidence="1">
    <location>
        <begin position="24"/>
        <end position="83"/>
    </location>
</feature>
<evidence type="ECO:0000313" key="3">
    <source>
        <dbReference type="Proteomes" id="UP000193391"/>
    </source>
</evidence>
<gene>
    <name evidence="2" type="ORF">TMES_20080</name>
</gene>
<dbReference type="Proteomes" id="UP000193391">
    <property type="component" value="Unassembled WGS sequence"/>
</dbReference>
<sequence>MPVIVNEPSETVETTVIKTVEATDQEPFIPDDYEESQNRAEKPDILSEEGAKKEIIRKAMSELRKRSAAARTKRKSKQRRPAFAATCTQCLRGRIADPHRRAHPSVVCIKRFSRSLWL</sequence>
<reference evidence="2 3" key="1">
    <citation type="submission" date="2014-03" db="EMBL/GenBank/DDBJ databases">
        <title>The draft genome sequence of Thalassospira mesophila JCM 18969.</title>
        <authorList>
            <person name="Lai Q."/>
            <person name="Shao Z."/>
        </authorList>
    </citation>
    <scope>NUCLEOTIDE SEQUENCE [LARGE SCALE GENOMIC DNA]</scope>
    <source>
        <strain evidence="2 3">JCM 18969</strain>
    </source>
</reference>
<dbReference type="STRING" id="1293891.TMES_20080"/>
<dbReference type="AlphaFoldDB" id="A0A1Y2KVM9"/>
<keyword evidence="3" id="KW-1185">Reference proteome</keyword>
<protein>
    <submittedName>
        <fullName evidence="2">Uncharacterized protein</fullName>
    </submittedName>
</protein>
<accession>A0A1Y2KVM9</accession>
<proteinExistence type="predicted"/>
<name>A0A1Y2KVM9_9PROT</name>
<comment type="caution">
    <text evidence="2">The sequence shown here is derived from an EMBL/GenBank/DDBJ whole genome shotgun (WGS) entry which is preliminary data.</text>
</comment>